<dbReference type="AlphaFoldDB" id="A0AA47N000"/>
<evidence type="ECO:0000313" key="1">
    <source>
        <dbReference type="EMBL" id="KAK0149833.1"/>
    </source>
</evidence>
<reference evidence="1" key="1">
    <citation type="journal article" date="2023" name="Front. Mar. Sci.">
        <title>A new Merluccius polli reference genome to investigate the effects of global change in West African waters.</title>
        <authorList>
            <person name="Mateo J.L."/>
            <person name="Blanco-Fernandez C."/>
            <person name="Garcia-Vazquez E."/>
            <person name="Machado-Schiaffino G."/>
        </authorList>
    </citation>
    <scope>NUCLEOTIDE SEQUENCE</scope>
    <source>
        <strain evidence="1">C29</strain>
        <tissue evidence="1">Fin</tissue>
    </source>
</reference>
<dbReference type="EMBL" id="JAOPHQ010001714">
    <property type="protein sequence ID" value="KAK0149833.1"/>
    <property type="molecule type" value="Genomic_DNA"/>
</dbReference>
<accession>A0AA47N000</accession>
<name>A0AA47N000_MERPO</name>
<protein>
    <submittedName>
        <fullName evidence="1">Nuclease HARBI1</fullName>
    </submittedName>
</protein>
<gene>
    <name evidence="1" type="primary">HARBI1_3</name>
    <name evidence="1" type="ORF">N1851_009426</name>
</gene>
<proteinExistence type="predicted"/>
<evidence type="ECO:0000313" key="2">
    <source>
        <dbReference type="Proteomes" id="UP001174136"/>
    </source>
</evidence>
<organism evidence="1 2">
    <name type="scientific">Merluccius polli</name>
    <name type="common">Benguela hake</name>
    <name type="synonym">Merluccius cadenati</name>
    <dbReference type="NCBI Taxonomy" id="89951"/>
    <lineage>
        <taxon>Eukaryota</taxon>
        <taxon>Metazoa</taxon>
        <taxon>Chordata</taxon>
        <taxon>Craniata</taxon>
        <taxon>Vertebrata</taxon>
        <taxon>Euteleostomi</taxon>
        <taxon>Actinopterygii</taxon>
        <taxon>Neopterygii</taxon>
        <taxon>Teleostei</taxon>
        <taxon>Neoteleostei</taxon>
        <taxon>Acanthomorphata</taxon>
        <taxon>Zeiogadaria</taxon>
        <taxon>Gadariae</taxon>
        <taxon>Gadiformes</taxon>
        <taxon>Gadoidei</taxon>
        <taxon>Merlucciidae</taxon>
        <taxon>Merluccius</taxon>
    </lineage>
</organism>
<keyword evidence="2" id="KW-1185">Reference proteome</keyword>
<dbReference type="Proteomes" id="UP001174136">
    <property type="component" value="Unassembled WGS sequence"/>
</dbReference>
<comment type="caution">
    <text evidence="1">The sequence shown here is derived from an EMBL/GenBank/DDBJ whole genome shotgun (WGS) entry which is preliminary data.</text>
</comment>
<sequence>MRGGATVQGGGATAPGHYAGGVAIVQGAGPQCIGGVATSLPALQGLWGLCKAHHLQQPLLCSSQLEHTTAANAAKTWWSWKREKVGLLKDVCGLLREAAVRDKAFQKVVILLKRAKLDIAARRLALEEKLGQPAQLSIILPEHQDTDRKSNRKKQQLWFVKPDVYNDAAVIQRYRLPRNISAADLTTVIGGTAGLTAVPREAIGQLLGTITQDVRRATRRSFALTPQVQLLAALGYYATGSFLQVVGDGLGLSKASVCRSVQAVTYSLLRLVLQQVRFPTTRDECYPRALFSVISHSTSGRSRGWNFSSDADSSCGCPRLYM</sequence>